<dbReference type="RefSeq" id="WP_184759351.1">
    <property type="nucleotide sequence ID" value="NZ_BAABEK010000025.1"/>
</dbReference>
<keyword evidence="2" id="KW-1185">Reference proteome</keyword>
<comment type="caution">
    <text evidence="1">The sequence shown here is derived from an EMBL/GenBank/DDBJ whole genome shotgun (WGS) entry which is preliminary data.</text>
</comment>
<dbReference type="EMBL" id="JACHJU010000005">
    <property type="protein sequence ID" value="MBB4943558.1"/>
    <property type="molecule type" value="Genomic_DNA"/>
</dbReference>
<organism evidence="1 2">
    <name type="scientific">Streptosporangium album</name>
    <dbReference type="NCBI Taxonomy" id="47479"/>
    <lineage>
        <taxon>Bacteria</taxon>
        <taxon>Bacillati</taxon>
        <taxon>Actinomycetota</taxon>
        <taxon>Actinomycetes</taxon>
        <taxon>Streptosporangiales</taxon>
        <taxon>Streptosporangiaceae</taxon>
        <taxon>Streptosporangium</taxon>
    </lineage>
</organism>
<gene>
    <name evidence="1" type="ORF">FHR32_007958</name>
</gene>
<name>A0A7W7WE59_9ACTN</name>
<dbReference type="Gene3D" id="3.30.9.10">
    <property type="entry name" value="D-Amino Acid Oxidase, subunit A, domain 2"/>
    <property type="match status" value="1"/>
</dbReference>
<evidence type="ECO:0000313" key="2">
    <source>
        <dbReference type="Proteomes" id="UP000534286"/>
    </source>
</evidence>
<proteinExistence type="predicted"/>
<dbReference type="AlphaFoldDB" id="A0A7W7WE59"/>
<reference evidence="1 2" key="1">
    <citation type="submission" date="2020-08" db="EMBL/GenBank/DDBJ databases">
        <title>Sequencing the genomes of 1000 actinobacteria strains.</title>
        <authorList>
            <person name="Klenk H.-P."/>
        </authorList>
    </citation>
    <scope>NUCLEOTIDE SEQUENCE [LARGE SCALE GENOMIC DNA]</scope>
    <source>
        <strain evidence="1 2">DSM 43023</strain>
    </source>
</reference>
<evidence type="ECO:0000313" key="1">
    <source>
        <dbReference type="EMBL" id="MBB4943558.1"/>
    </source>
</evidence>
<dbReference type="Proteomes" id="UP000534286">
    <property type="component" value="Unassembled WGS sequence"/>
</dbReference>
<sequence>MQKGGWPAYVWSFPIGDGTANVGFGMLLSRLRATGLPGRQVLHGRLAELLPQVNVRDLRAHRLPLSPGRPTPGARRCSTCWWMWVWARARCRCRWRVPWPAAGC</sequence>
<protein>
    <submittedName>
        <fullName evidence="1">Flavin-dependent dehydrogenase</fullName>
    </submittedName>
</protein>
<accession>A0A7W7WE59</accession>